<dbReference type="OrthoDB" id="2689371at2759"/>
<dbReference type="AlphaFoldDB" id="A0A9P7E5V5"/>
<keyword evidence="1" id="KW-0472">Membrane</keyword>
<comment type="caution">
    <text evidence="2">The sequence shown here is derived from an EMBL/GenBank/DDBJ whole genome shotgun (WGS) entry which is preliminary data.</text>
</comment>
<dbReference type="GeneID" id="64630331"/>
<accession>A0A9P7E5V5</accession>
<feature type="transmembrane region" description="Helical" evidence="1">
    <location>
        <begin position="6"/>
        <end position="25"/>
    </location>
</feature>
<name>A0A9P7E5V5_9AGAM</name>
<organism evidence="2 3">
    <name type="scientific">Suillus subaureus</name>
    <dbReference type="NCBI Taxonomy" id="48587"/>
    <lineage>
        <taxon>Eukaryota</taxon>
        <taxon>Fungi</taxon>
        <taxon>Dikarya</taxon>
        <taxon>Basidiomycota</taxon>
        <taxon>Agaricomycotina</taxon>
        <taxon>Agaricomycetes</taxon>
        <taxon>Agaricomycetidae</taxon>
        <taxon>Boletales</taxon>
        <taxon>Suillineae</taxon>
        <taxon>Suillaceae</taxon>
        <taxon>Suillus</taxon>
    </lineage>
</organism>
<evidence type="ECO:0000313" key="3">
    <source>
        <dbReference type="Proteomes" id="UP000807769"/>
    </source>
</evidence>
<dbReference type="RefSeq" id="XP_041190458.1">
    <property type="nucleotide sequence ID" value="XM_041336314.1"/>
</dbReference>
<evidence type="ECO:0000256" key="1">
    <source>
        <dbReference type="SAM" id="Phobius"/>
    </source>
</evidence>
<dbReference type="EMBL" id="JABBWG010000027">
    <property type="protein sequence ID" value="KAG1812176.1"/>
    <property type="molecule type" value="Genomic_DNA"/>
</dbReference>
<sequence length="146" mass="15928">MYSNILSLIYVLYILHISCVAHVIVKDTVAPVPAADTQDGRLWITAVHDEIIPVRADGRRTAEARMTPLVGVLWQTGVHQEVSPSRAGNSRENGPEPTSVAVSFWKTEGIASELSIQRAEEPVPTYVLGLLFQSAVHEKISNSQGV</sequence>
<proteinExistence type="predicted"/>
<keyword evidence="3" id="KW-1185">Reference proteome</keyword>
<evidence type="ECO:0000313" key="2">
    <source>
        <dbReference type="EMBL" id="KAG1812176.1"/>
    </source>
</evidence>
<reference evidence="2" key="1">
    <citation type="journal article" date="2020" name="New Phytol.">
        <title>Comparative genomics reveals dynamic genome evolution in host specialist ectomycorrhizal fungi.</title>
        <authorList>
            <person name="Lofgren L.A."/>
            <person name="Nguyen N.H."/>
            <person name="Vilgalys R."/>
            <person name="Ruytinx J."/>
            <person name="Liao H.L."/>
            <person name="Branco S."/>
            <person name="Kuo A."/>
            <person name="LaButti K."/>
            <person name="Lipzen A."/>
            <person name="Andreopoulos W."/>
            <person name="Pangilinan J."/>
            <person name="Riley R."/>
            <person name="Hundley H."/>
            <person name="Na H."/>
            <person name="Barry K."/>
            <person name="Grigoriev I.V."/>
            <person name="Stajich J.E."/>
            <person name="Kennedy P.G."/>
        </authorList>
    </citation>
    <scope>NUCLEOTIDE SEQUENCE</scope>
    <source>
        <strain evidence="2">MN1</strain>
    </source>
</reference>
<keyword evidence="1" id="KW-0812">Transmembrane</keyword>
<keyword evidence="1" id="KW-1133">Transmembrane helix</keyword>
<dbReference type="Proteomes" id="UP000807769">
    <property type="component" value="Unassembled WGS sequence"/>
</dbReference>
<gene>
    <name evidence="2" type="ORF">BJ212DRAFT_1371963</name>
</gene>
<protein>
    <submittedName>
        <fullName evidence="2">Uncharacterized protein</fullName>
    </submittedName>
</protein>